<evidence type="ECO:0000313" key="1">
    <source>
        <dbReference type="EMBL" id="MEJ8635945.1"/>
    </source>
</evidence>
<proteinExistence type="predicted"/>
<dbReference type="EC" id="3.1.3.16" evidence="1"/>
<name>A0ACC6PWU2_9ACTN</name>
<protein>
    <submittedName>
        <fullName evidence="1">PP2C family protein-serine/threonine phosphatase</fullName>
        <ecNumber evidence="1">3.1.3.16</ecNumber>
    </submittedName>
</protein>
<accession>A0ACC6PWU2</accession>
<comment type="caution">
    <text evidence="1">The sequence shown here is derived from an EMBL/GenBank/DDBJ whole genome shotgun (WGS) entry which is preliminary data.</text>
</comment>
<keyword evidence="1" id="KW-0378">Hydrolase</keyword>
<gene>
    <name evidence="1" type="ORF">WKI67_21510</name>
</gene>
<keyword evidence="2" id="KW-1185">Reference proteome</keyword>
<sequence length="393" mass="42428">MGEVSVGLAGLLAVAEARMPVESAEAVAFELARTLDARSVSFLITDFTGNAVVRLGTADAGEEREHIDLPGTIYEQVLRDQRVSVRRALDSDGQVQIVAPVSNRGEAVGLLEVFLPAAPEPVTVQTIAEAAHALAYILIANRRFTDLYQWGRRTLPVNLAAEIQNTLLPDSLTCEAPQFTVSGALIPAETIAGDTFDHSLDRHTLHVSITDAMGHNVRAALMATLFVGALRCARRSGADLAEQARQAHQALLDHGDLGPLVTGQLLRVDLHTGSAGFVNAGHPWPWRLRGGRLDQIALEIDPPFGAPLPHPHRVQSLQLQPGDRLILVTDGMLERNAAAEDLPVLIESTRDLHPRETVHTLTQAVLHAQEGVLHDDATVVCLDWRGSQDQAQV</sequence>
<organism evidence="1 2">
    <name type="scientific">Streptomyces achmelvichensis</name>
    <dbReference type="NCBI Taxonomy" id="3134111"/>
    <lineage>
        <taxon>Bacteria</taxon>
        <taxon>Bacillati</taxon>
        <taxon>Actinomycetota</taxon>
        <taxon>Actinomycetes</taxon>
        <taxon>Kitasatosporales</taxon>
        <taxon>Streptomycetaceae</taxon>
        <taxon>Streptomyces</taxon>
    </lineage>
</organism>
<dbReference type="EMBL" id="JBBKAJ010000022">
    <property type="protein sequence ID" value="MEJ8635945.1"/>
    <property type="molecule type" value="Genomic_DNA"/>
</dbReference>
<evidence type="ECO:0000313" key="2">
    <source>
        <dbReference type="Proteomes" id="UP001377168"/>
    </source>
</evidence>
<dbReference type="Proteomes" id="UP001377168">
    <property type="component" value="Unassembled WGS sequence"/>
</dbReference>
<reference evidence="1" key="1">
    <citation type="submission" date="2024-03" db="EMBL/GenBank/DDBJ databases">
        <title>Novel Streptomyces species of biotechnological and ecological value are a feature of Machair soil.</title>
        <authorList>
            <person name="Prole J.R."/>
            <person name="Goodfellow M."/>
            <person name="Allenby N."/>
            <person name="Ward A.C."/>
        </authorList>
    </citation>
    <scope>NUCLEOTIDE SEQUENCE</scope>
    <source>
        <strain evidence="1">MS2.AVA.5</strain>
    </source>
</reference>